<dbReference type="CDD" id="cd17483">
    <property type="entry name" value="MFS_Atg22_like"/>
    <property type="match status" value="1"/>
</dbReference>
<feature type="transmembrane region" description="Helical" evidence="10">
    <location>
        <begin position="928"/>
        <end position="952"/>
    </location>
</feature>
<evidence type="ECO:0000256" key="3">
    <source>
        <dbReference type="ARBA" id="ARBA00022448"/>
    </source>
</evidence>
<evidence type="ECO:0000256" key="2">
    <source>
        <dbReference type="ARBA" id="ARBA00006978"/>
    </source>
</evidence>
<dbReference type="AlphaFoldDB" id="A0A4Y9Z2F1"/>
<feature type="transmembrane region" description="Helical" evidence="10">
    <location>
        <begin position="997"/>
        <end position="1017"/>
    </location>
</feature>
<comment type="caution">
    <text evidence="11">The sequence shown here is derived from an EMBL/GenBank/DDBJ whole genome shotgun (WGS) entry which is preliminary data.</text>
</comment>
<protein>
    <submittedName>
        <fullName evidence="11">Uncharacterized protein</fullName>
    </submittedName>
</protein>
<accession>A0A4Y9Z2F1</accession>
<dbReference type="InterPro" id="IPR036259">
    <property type="entry name" value="MFS_trans_sf"/>
</dbReference>
<keyword evidence="7 10" id="KW-1133">Transmembrane helix</keyword>
<evidence type="ECO:0000256" key="6">
    <source>
        <dbReference type="ARBA" id="ARBA00022970"/>
    </source>
</evidence>
<evidence type="ECO:0000313" key="11">
    <source>
        <dbReference type="EMBL" id="TFY68784.1"/>
    </source>
</evidence>
<dbReference type="InterPro" id="IPR024671">
    <property type="entry name" value="Atg22-like"/>
</dbReference>
<keyword evidence="12" id="KW-1185">Reference proteome</keyword>
<proteinExistence type="inferred from homology"/>
<comment type="subcellular location">
    <subcellularLocation>
        <location evidence="1">Vacuole membrane</location>
        <topology evidence="1">Multi-pass membrane protein</topology>
    </subcellularLocation>
</comment>
<evidence type="ECO:0000256" key="10">
    <source>
        <dbReference type="SAM" id="Phobius"/>
    </source>
</evidence>
<keyword evidence="8" id="KW-0072">Autophagy</keyword>
<evidence type="ECO:0000256" key="4">
    <source>
        <dbReference type="ARBA" id="ARBA00022554"/>
    </source>
</evidence>
<dbReference type="InterPro" id="IPR050495">
    <property type="entry name" value="ATG22/LtaA_families"/>
</dbReference>
<dbReference type="STRING" id="205917.A0A4Y9Z2F1"/>
<dbReference type="Pfam" id="PF11700">
    <property type="entry name" value="ATG22"/>
    <property type="match status" value="1"/>
</dbReference>
<evidence type="ECO:0000256" key="1">
    <source>
        <dbReference type="ARBA" id="ARBA00004128"/>
    </source>
</evidence>
<evidence type="ECO:0000313" key="12">
    <source>
        <dbReference type="Proteomes" id="UP000298327"/>
    </source>
</evidence>
<dbReference type="GO" id="GO:0032974">
    <property type="term" value="P:amino acid transmembrane export from vacuole"/>
    <property type="evidence" value="ECO:0007669"/>
    <property type="project" value="InterPro"/>
</dbReference>
<dbReference type="OrthoDB" id="192733at2759"/>
<keyword evidence="9 10" id="KW-0472">Membrane</keyword>
<feature type="transmembrane region" description="Helical" evidence="10">
    <location>
        <begin position="1097"/>
        <end position="1118"/>
    </location>
</feature>
<feature type="transmembrane region" description="Helical" evidence="10">
    <location>
        <begin position="1068"/>
        <end position="1091"/>
    </location>
</feature>
<dbReference type="InterPro" id="IPR044738">
    <property type="entry name" value="Atg22"/>
</dbReference>
<feature type="transmembrane region" description="Helical" evidence="10">
    <location>
        <begin position="848"/>
        <end position="872"/>
    </location>
</feature>
<keyword evidence="6" id="KW-0029">Amino-acid transport</keyword>
<sequence length="1138" mass="125995">MEPSECGAENSVYARQVLNDKVHKLCTQLSSLHAQLNHLLPIYRLPPELFLRIFLELAAIQPFPALQRESNISLKLGWVIITHVSRRWREIALHQAVLWTTISVALDRQWVLEMLTRSKSLPLDLEVKVDDVADVAILTKHIPRILCLSLHVNSRNISVRDALSSLIIQPAPILETCTLANDTFGGDLDLPVNLFANRVPRLRVLVLESCIIPWNCLSFAGLVDLSIIDPTRKSSEQEYCTQLIETLTRMPNLESLRLDSALPSQEDINNDEVNYPIFPQYLKILSMTDDLANIVVFFPLFRLLPTSRLHIGCSLEFGDDPDDSNMDDFAAFLPALFDFLDKPLLRLGIRSVQTLVYDGYEMSLWTCTHPWPGEPLFPAEIHSQSSEVATKPNIQIRASVPGLGPEQLIHNACRAMLDTLLSLSFNELQVLDISDNIVECVNTAYGNPLADDFDDTSVTVPYPRLKTITVTDNRFGEGNTQALLYLEALAEMLSQRQESAAPLEELYVQGHTEDFRKDVVDVVSTLDIDKAPSVFIGKRSPGCVYLVLRLDARGDAALQNDLHARWSCSTFADIAMSDATTLFDSKRYKRELWGWLSYAFASEVFVIVSLTLFLPICLEQFARDNGFFLPDKTVPCSSVSQETQGPDTDARCVVKLGWVWIDSASFSLYVYSLSVALQALTVISMGGIADHPPHRKRLLFSFAFMGASAATLFLLLPSSSPAWPLSGLLAIFANVGFGASVVAMNAYLPTLARDSEEVVGTLAQLEQLSSENTVGHNDVAHQSDDDDRPLLALSDSEEAASLKRQYNSQLSAATSRISSLGIALGYSSGIALLALTLVPVTMLHGSTFALRLAIGISGIWWALLSVPAAIWLPNAGEDKDVDPIWADEEREHQIEDDRNWSMGREIVAAWKRLGGMLRWREILKLRNTFVYLAAWFLLSDGFTTITSTAILFGKTTLHMSPSALILIGVITPSSGILGSLVWPMLQRRFAWSNLKVIVILVVMASLIPAYGCLGFLPVLRNKASFGGLTTQGEMFGLAVYFGCVYGAFQSYARALYAELIPPGEEARWYGLFSITDKSSSFVGPLVVGLIADTTGNIRYAFFFLVVMIWLAVPILASVDVERGRTDARGYSYSSSRSH</sequence>
<dbReference type="PANTHER" id="PTHR23519">
    <property type="entry name" value="AUTOPHAGY-RELATED PROTEIN 22"/>
    <property type="match status" value="1"/>
</dbReference>
<dbReference type="EMBL" id="SEOQ01000153">
    <property type="protein sequence ID" value="TFY68784.1"/>
    <property type="molecule type" value="Genomic_DNA"/>
</dbReference>
<keyword evidence="5 10" id="KW-0812">Transmembrane</keyword>
<dbReference type="GO" id="GO:0005774">
    <property type="term" value="C:vacuolar membrane"/>
    <property type="evidence" value="ECO:0007669"/>
    <property type="project" value="UniProtKB-SubCell"/>
</dbReference>
<name>A0A4Y9Z2F1_9AGAM</name>
<dbReference type="Proteomes" id="UP000298327">
    <property type="component" value="Unassembled WGS sequence"/>
</dbReference>
<feature type="transmembrane region" description="Helical" evidence="10">
    <location>
        <begin position="698"/>
        <end position="716"/>
    </location>
</feature>
<keyword evidence="4" id="KW-0926">Vacuole</keyword>
<organism evidence="11 12">
    <name type="scientific">Dentipellis fragilis</name>
    <dbReference type="NCBI Taxonomy" id="205917"/>
    <lineage>
        <taxon>Eukaryota</taxon>
        <taxon>Fungi</taxon>
        <taxon>Dikarya</taxon>
        <taxon>Basidiomycota</taxon>
        <taxon>Agaricomycotina</taxon>
        <taxon>Agaricomycetes</taxon>
        <taxon>Russulales</taxon>
        <taxon>Hericiaceae</taxon>
        <taxon>Dentipellis</taxon>
    </lineage>
</organism>
<dbReference type="GO" id="GO:0006914">
    <property type="term" value="P:autophagy"/>
    <property type="evidence" value="ECO:0007669"/>
    <property type="project" value="UniProtKB-KW"/>
</dbReference>
<feature type="transmembrane region" description="Helical" evidence="10">
    <location>
        <begin position="820"/>
        <end position="842"/>
    </location>
</feature>
<dbReference type="SUPFAM" id="SSF103473">
    <property type="entry name" value="MFS general substrate transporter"/>
    <property type="match status" value="2"/>
</dbReference>
<comment type="similarity">
    <text evidence="2">Belongs to the ATG22 family.</text>
</comment>
<dbReference type="PANTHER" id="PTHR23519:SF1">
    <property type="entry name" value="AUTOPHAGY-RELATED PROTEIN 22"/>
    <property type="match status" value="1"/>
</dbReference>
<evidence type="ECO:0000256" key="8">
    <source>
        <dbReference type="ARBA" id="ARBA00023006"/>
    </source>
</evidence>
<feature type="transmembrane region" description="Helical" evidence="10">
    <location>
        <begin position="728"/>
        <end position="748"/>
    </location>
</feature>
<reference evidence="11 12" key="1">
    <citation type="submission" date="2019-02" db="EMBL/GenBank/DDBJ databases">
        <title>Genome sequencing of the rare red list fungi Dentipellis fragilis.</title>
        <authorList>
            <person name="Buettner E."/>
            <person name="Kellner H."/>
        </authorList>
    </citation>
    <scope>NUCLEOTIDE SEQUENCE [LARGE SCALE GENOMIC DNA]</scope>
    <source>
        <strain evidence="11 12">DSM 105465</strain>
    </source>
</reference>
<feature type="transmembrane region" description="Helical" evidence="10">
    <location>
        <begin position="595"/>
        <end position="616"/>
    </location>
</feature>
<feature type="transmembrane region" description="Helical" evidence="10">
    <location>
        <begin position="1037"/>
        <end position="1056"/>
    </location>
</feature>
<evidence type="ECO:0000256" key="5">
    <source>
        <dbReference type="ARBA" id="ARBA00022692"/>
    </source>
</evidence>
<keyword evidence="3" id="KW-0813">Transport</keyword>
<evidence type="ECO:0000256" key="7">
    <source>
        <dbReference type="ARBA" id="ARBA00022989"/>
    </source>
</evidence>
<evidence type="ECO:0000256" key="9">
    <source>
        <dbReference type="ARBA" id="ARBA00023136"/>
    </source>
</evidence>
<gene>
    <name evidence="11" type="ORF">EVG20_g3417</name>
</gene>
<dbReference type="Gene3D" id="1.20.1250.20">
    <property type="entry name" value="MFS general substrate transporter like domains"/>
    <property type="match status" value="2"/>
</dbReference>
<feature type="transmembrane region" description="Helical" evidence="10">
    <location>
        <begin position="964"/>
        <end position="985"/>
    </location>
</feature>